<keyword evidence="4" id="KW-1185">Reference proteome</keyword>
<dbReference type="PANTHER" id="PTHR12526:SF608">
    <property type="entry name" value="PELF"/>
    <property type="match status" value="1"/>
</dbReference>
<dbReference type="InterPro" id="IPR047691">
    <property type="entry name" value="PelF-like"/>
</dbReference>
<gene>
    <name evidence="3" type="primary">pelF</name>
    <name evidence="3" type="ORF">QP027_01900</name>
</gene>
<feature type="region of interest" description="Disordered" evidence="1">
    <location>
        <begin position="524"/>
        <end position="566"/>
    </location>
</feature>
<evidence type="ECO:0000313" key="4">
    <source>
        <dbReference type="Proteomes" id="UP001225598"/>
    </source>
</evidence>
<organism evidence="3 4">
    <name type="scientific">Corynebacterium breve</name>
    <dbReference type="NCBI Taxonomy" id="3049799"/>
    <lineage>
        <taxon>Bacteria</taxon>
        <taxon>Bacillati</taxon>
        <taxon>Actinomycetota</taxon>
        <taxon>Actinomycetes</taxon>
        <taxon>Mycobacteriales</taxon>
        <taxon>Corynebacteriaceae</taxon>
        <taxon>Corynebacterium</taxon>
    </lineage>
</organism>
<dbReference type="Pfam" id="PF11997">
    <property type="entry name" value="DUF3492"/>
    <property type="match status" value="1"/>
</dbReference>
<feature type="domain" description="DUF3492" evidence="2">
    <location>
        <begin position="19"/>
        <end position="295"/>
    </location>
</feature>
<dbReference type="RefSeq" id="WP_284825556.1">
    <property type="nucleotide sequence ID" value="NZ_CP126969.1"/>
</dbReference>
<feature type="compositionally biased region" description="Basic and acidic residues" evidence="1">
    <location>
        <begin position="531"/>
        <end position="563"/>
    </location>
</feature>
<dbReference type="SUPFAM" id="SSF53756">
    <property type="entry name" value="UDP-Glycosyltransferase/glycogen phosphorylase"/>
    <property type="match status" value="1"/>
</dbReference>
<evidence type="ECO:0000259" key="2">
    <source>
        <dbReference type="Pfam" id="PF11997"/>
    </source>
</evidence>
<evidence type="ECO:0000313" key="3">
    <source>
        <dbReference type="EMBL" id="WIM68176.1"/>
    </source>
</evidence>
<dbReference type="NCBIfam" id="NF038011">
    <property type="entry name" value="PelF"/>
    <property type="match status" value="1"/>
</dbReference>
<accession>A0ABY8VEU4</accession>
<evidence type="ECO:0000256" key="1">
    <source>
        <dbReference type="SAM" id="MobiDB-lite"/>
    </source>
</evidence>
<dbReference type="Pfam" id="PF13692">
    <property type="entry name" value="Glyco_trans_1_4"/>
    <property type="match status" value="1"/>
</dbReference>
<reference evidence="3 4" key="1">
    <citation type="submission" date="2023-05" db="EMBL/GenBank/DDBJ databases">
        <title>Corynebacterium suedekumii sp. nov. and Corynebacterium breve sp. nov. isolated from raw cow's milk.</title>
        <authorList>
            <person name="Baer M.K."/>
            <person name="Mehl L."/>
            <person name="Hellmuth R."/>
            <person name="Marke G."/>
            <person name="Lipski A."/>
        </authorList>
    </citation>
    <scope>NUCLEOTIDE SEQUENCE [LARGE SCALE GENOMIC DNA]</scope>
    <source>
        <strain evidence="3 4">R4</strain>
    </source>
</reference>
<sequence length="586" mass="65850">MSGPVFRFPGDDFDLPCVDVALVMESTYPFLKGGVSAVVHDIVVNNPDLTFGVIHISWDSKTVGKDIYGMPANVAWVDVIYLSLNEFKQDFLEMFDRPKLDAKEATNELLRAARSLSNGKTQPMWELYDEAINPQTRTWRLWPVLSTKPFMDSIMRMLPNDDDTSIGQLFWTLRDFFTLSYALMDRVHAPAHVYHAHTQGYAALVAACAARQHEATVLLTEHNLHIRDTINALFGRRQDQIVTQDSWKELPTTTTERMWALWWTALGAWAYPAADHLTYLYPGAVREAQSLGANESKAEILPNGLEWSKFEHTRREREDVVADIAAGAHHHWNLVAISRVVPIKAIIEMIDSIAVLRDRGINNLSLDILGPLEHDLEYAEKCQQHVAKRNLEGIIRFRGTQVVPEVLHDYDALVLSSYNEGQPIVVLEAMSAGLPVIGTEVGGMAMTVTRPLRADDGTAIGPAGRLVAPGDVSAFADAVEELIATPGLYTTFHENALERVRAAFMMEKIMKRYNSLYRELGAGTPLVPGRTSEHELPQSRRARGERQREPMLPESPAPRRDPIEVYPGRKRSLFGGSYFRRRLLGF</sequence>
<dbReference type="Proteomes" id="UP001225598">
    <property type="component" value="Chromosome"/>
</dbReference>
<dbReference type="Gene3D" id="3.40.50.2000">
    <property type="entry name" value="Glycogen Phosphorylase B"/>
    <property type="match status" value="2"/>
</dbReference>
<protein>
    <submittedName>
        <fullName evidence="3">GT4 family glycosyltransferase PelF</fullName>
    </submittedName>
</protein>
<name>A0ABY8VEU4_9CORY</name>
<dbReference type="PANTHER" id="PTHR12526">
    <property type="entry name" value="GLYCOSYLTRANSFERASE"/>
    <property type="match status" value="1"/>
</dbReference>
<dbReference type="InterPro" id="IPR022622">
    <property type="entry name" value="DUF3492"/>
</dbReference>
<dbReference type="EMBL" id="CP126969">
    <property type="protein sequence ID" value="WIM68176.1"/>
    <property type="molecule type" value="Genomic_DNA"/>
</dbReference>
<proteinExistence type="predicted"/>